<dbReference type="InterPro" id="IPR011707">
    <property type="entry name" value="Cu-oxidase-like_N"/>
</dbReference>
<organism evidence="22 23">
    <name type="scientific">Eremothecium gossypii (strain ATCC 10895 / CBS 109.51 / FGSC 9923 / NRRL Y-1056)</name>
    <name type="common">Yeast</name>
    <name type="synonym">Ashbya gossypii</name>
    <dbReference type="NCBI Taxonomy" id="284811"/>
    <lineage>
        <taxon>Eukaryota</taxon>
        <taxon>Fungi</taxon>
        <taxon>Dikarya</taxon>
        <taxon>Ascomycota</taxon>
        <taxon>Saccharomycotina</taxon>
        <taxon>Saccharomycetes</taxon>
        <taxon>Saccharomycetales</taxon>
        <taxon>Saccharomycetaceae</taxon>
        <taxon>Eremothecium</taxon>
    </lineage>
</organism>
<dbReference type="Pfam" id="PF00394">
    <property type="entry name" value="Cu-oxidase"/>
    <property type="match status" value="1"/>
</dbReference>
<dbReference type="GO" id="GO:0004322">
    <property type="term" value="F:ferroxidase activity"/>
    <property type="evidence" value="ECO:0000318"/>
    <property type="project" value="GO_Central"/>
</dbReference>
<dbReference type="EMBL" id="AE016817">
    <property type="protein sequence ID" value="AAS52052.1"/>
    <property type="molecule type" value="Genomic_DNA"/>
</dbReference>
<evidence type="ECO:0000256" key="7">
    <source>
        <dbReference type="ARBA" id="ARBA00022723"/>
    </source>
</evidence>
<feature type="domain" description="Plastocyanin-like" evidence="19">
    <location>
        <begin position="156"/>
        <end position="296"/>
    </location>
</feature>
<feature type="signal peptide" evidence="18">
    <location>
        <begin position="1"/>
        <end position="20"/>
    </location>
</feature>
<name>Q759Z1_EREGS</name>
<evidence type="ECO:0000256" key="18">
    <source>
        <dbReference type="SAM" id="SignalP"/>
    </source>
</evidence>
<evidence type="ECO:0000256" key="13">
    <source>
        <dbReference type="ARBA" id="ARBA00023008"/>
    </source>
</evidence>
<comment type="cofactor">
    <cofactor evidence="1">
        <name>Cu cation</name>
        <dbReference type="ChEBI" id="CHEBI:23378"/>
    </cofactor>
</comment>
<evidence type="ECO:0000256" key="6">
    <source>
        <dbReference type="ARBA" id="ARBA00022692"/>
    </source>
</evidence>
<dbReference type="GO" id="GO:0006878">
    <property type="term" value="P:intracellular copper ion homeostasis"/>
    <property type="evidence" value="ECO:0007669"/>
    <property type="project" value="EnsemblFungi"/>
</dbReference>
<dbReference type="InterPro" id="IPR008972">
    <property type="entry name" value="Cupredoxin"/>
</dbReference>
<dbReference type="eggNOG" id="KOG1263">
    <property type="taxonomic scope" value="Eukaryota"/>
</dbReference>
<keyword evidence="11" id="KW-0560">Oxidoreductase</keyword>
<comment type="subcellular location">
    <subcellularLocation>
        <location evidence="2">Cell membrane</location>
        <topology evidence="2">Single-pass membrane protein</topology>
    </subcellularLocation>
</comment>
<dbReference type="InterPro" id="IPR033138">
    <property type="entry name" value="Cu_oxidase_CS"/>
</dbReference>
<evidence type="ECO:0000256" key="3">
    <source>
        <dbReference type="ARBA" id="ARBA00010609"/>
    </source>
</evidence>
<dbReference type="InterPro" id="IPR044130">
    <property type="entry name" value="CuRO_2_Fet3-like"/>
</dbReference>
<dbReference type="GO" id="GO:0005381">
    <property type="term" value="F:iron ion transmembrane transporter activity"/>
    <property type="evidence" value="ECO:0007669"/>
    <property type="project" value="EnsemblFungi"/>
</dbReference>
<keyword evidence="15 17" id="KW-0472">Membrane</keyword>
<dbReference type="PROSITE" id="PS00080">
    <property type="entry name" value="MULTICOPPER_OXIDASE2"/>
    <property type="match status" value="1"/>
</dbReference>
<reference evidence="22 23" key="1">
    <citation type="journal article" date="2004" name="Science">
        <title>The Ashbya gossypii genome as a tool for mapping the ancient Saccharomyces cerevisiae genome.</title>
        <authorList>
            <person name="Dietrich F.S."/>
            <person name="Voegeli S."/>
            <person name="Brachat S."/>
            <person name="Lerch A."/>
            <person name="Gates K."/>
            <person name="Steiner S."/>
            <person name="Mohr C."/>
            <person name="Pohlmann R."/>
            <person name="Luedi P."/>
            <person name="Choi S."/>
            <person name="Wing R.A."/>
            <person name="Flavier A."/>
            <person name="Gaffney T.D."/>
            <person name="Philippsen P."/>
        </authorList>
    </citation>
    <scope>NUCLEOTIDE SEQUENCE [LARGE SCALE GENOMIC DNA]</scope>
    <source>
        <strain evidence="23">ATCC 10895 / CBS 109.51 / FGSC 9923 / NRRL Y-1056</strain>
    </source>
</reference>
<dbReference type="InterPro" id="IPR011706">
    <property type="entry name" value="Cu-oxidase_C"/>
</dbReference>
<dbReference type="SUPFAM" id="SSF49503">
    <property type="entry name" value="Cupredoxins"/>
    <property type="match status" value="3"/>
</dbReference>
<keyword evidence="4" id="KW-1003">Cell membrane</keyword>
<dbReference type="InterPro" id="IPR045087">
    <property type="entry name" value="Cu-oxidase_fam"/>
</dbReference>
<dbReference type="PANTHER" id="PTHR11709:SF361">
    <property type="entry name" value="IRON TRANSPORT MULTICOPPER OXIDASE FET3"/>
    <property type="match status" value="1"/>
</dbReference>
<dbReference type="PROSITE" id="PS00079">
    <property type="entry name" value="MULTICOPPER_OXIDASE1"/>
    <property type="match status" value="2"/>
</dbReference>
<dbReference type="CDD" id="cd13877">
    <property type="entry name" value="CuRO_2_Fet3p_like"/>
    <property type="match status" value="1"/>
</dbReference>
<dbReference type="GO" id="GO:0005507">
    <property type="term" value="F:copper ion binding"/>
    <property type="evidence" value="ECO:0007669"/>
    <property type="project" value="InterPro"/>
</dbReference>
<dbReference type="AlphaFoldDB" id="Q759Z1"/>
<feature type="chain" id="PRO_5004285404" evidence="18">
    <location>
        <begin position="21"/>
        <end position="626"/>
    </location>
</feature>
<dbReference type="InParanoid" id="Q759Z1"/>
<keyword evidence="8 18" id="KW-0732">Signal</keyword>
<dbReference type="HOGENOM" id="CLU_006504_7_3_1"/>
<feature type="domain" description="Plastocyanin-like" evidence="20">
    <location>
        <begin position="364"/>
        <end position="505"/>
    </location>
</feature>
<dbReference type="InterPro" id="IPR002355">
    <property type="entry name" value="Cu_oxidase_Cu_BS"/>
</dbReference>
<dbReference type="CDD" id="cd13899">
    <property type="entry name" value="CuRO_3_Fet3p"/>
    <property type="match status" value="1"/>
</dbReference>
<keyword evidence="23" id="KW-1185">Reference proteome</keyword>
<keyword evidence="7" id="KW-0479">Metal-binding</keyword>
<evidence type="ECO:0000256" key="17">
    <source>
        <dbReference type="SAM" id="Phobius"/>
    </source>
</evidence>
<evidence type="ECO:0000259" key="21">
    <source>
        <dbReference type="Pfam" id="PF07732"/>
    </source>
</evidence>
<evidence type="ECO:0000259" key="19">
    <source>
        <dbReference type="Pfam" id="PF00394"/>
    </source>
</evidence>
<feature type="transmembrane region" description="Helical" evidence="17">
    <location>
        <begin position="564"/>
        <end position="587"/>
    </location>
</feature>
<dbReference type="Pfam" id="PF07732">
    <property type="entry name" value="Cu-oxidase_3"/>
    <property type="match status" value="1"/>
</dbReference>
<dbReference type="RefSeq" id="NP_984228.1">
    <property type="nucleotide sequence ID" value="NM_209581.1"/>
</dbReference>
<dbReference type="Proteomes" id="UP000000591">
    <property type="component" value="Chromosome IV"/>
</dbReference>
<evidence type="ECO:0000259" key="20">
    <source>
        <dbReference type="Pfam" id="PF07731"/>
    </source>
</evidence>
<dbReference type="GO" id="GO:1901684">
    <property type="term" value="P:arsenate ion transmembrane transport"/>
    <property type="evidence" value="ECO:0007669"/>
    <property type="project" value="EnsemblFungi"/>
</dbReference>
<dbReference type="FunFam" id="2.60.40.420:FF:000025">
    <property type="entry name" value="FET5p Multicopper oxidase"/>
    <property type="match status" value="1"/>
</dbReference>
<evidence type="ECO:0000256" key="5">
    <source>
        <dbReference type="ARBA" id="ARBA00022496"/>
    </source>
</evidence>
<gene>
    <name evidence="22" type="ORF">AGOS_ADR132W</name>
</gene>
<dbReference type="Pfam" id="PF07731">
    <property type="entry name" value="Cu-oxidase_2"/>
    <property type="match status" value="1"/>
</dbReference>
<dbReference type="GO" id="GO:0010106">
    <property type="term" value="P:cellular response to iron ion starvation"/>
    <property type="evidence" value="ECO:0000318"/>
    <property type="project" value="GO_Central"/>
</dbReference>
<reference evidence="23" key="2">
    <citation type="journal article" date="2013" name="G3 (Bethesda)">
        <title>Genomes of Ashbya fungi isolated from insects reveal four mating-type loci, numerous translocations, lack of transposons, and distinct gene duplications.</title>
        <authorList>
            <person name="Dietrich F.S."/>
            <person name="Voegeli S."/>
            <person name="Kuo S."/>
            <person name="Philippsen P."/>
        </authorList>
    </citation>
    <scope>GENOME REANNOTATION</scope>
    <source>
        <strain evidence="23">ATCC 10895 / CBS 109.51 / FGSC 9923 / NRRL Y-1056</strain>
    </source>
</reference>
<evidence type="ECO:0000256" key="10">
    <source>
        <dbReference type="ARBA" id="ARBA00022989"/>
    </source>
</evidence>
<keyword evidence="12" id="KW-0408">Iron</keyword>
<evidence type="ECO:0000256" key="1">
    <source>
        <dbReference type="ARBA" id="ARBA00001935"/>
    </source>
</evidence>
<keyword evidence="10 17" id="KW-1133">Transmembrane helix</keyword>
<keyword evidence="14" id="KW-0813">Transport</keyword>
<dbReference type="GeneID" id="4620389"/>
<dbReference type="Gene3D" id="2.60.40.420">
    <property type="entry name" value="Cupredoxins - blue copper proteins"/>
    <property type="match status" value="3"/>
</dbReference>
<keyword evidence="13" id="KW-0186">Copper</keyword>
<dbReference type="GO" id="GO:0033215">
    <property type="term" value="P:reductive iron assimilation"/>
    <property type="evidence" value="ECO:0000318"/>
    <property type="project" value="GO_Central"/>
</dbReference>
<evidence type="ECO:0000256" key="11">
    <source>
        <dbReference type="ARBA" id="ARBA00023002"/>
    </source>
</evidence>
<evidence type="ECO:0000313" key="22">
    <source>
        <dbReference type="EMBL" id="AAS52052.1"/>
    </source>
</evidence>
<dbReference type="FunCoup" id="Q759Z1">
    <property type="interactions" value="769"/>
</dbReference>
<dbReference type="KEGG" id="ago:AGOS_ADR132W"/>
<dbReference type="InterPro" id="IPR001117">
    <property type="entry name" value="Cu-oxidase_2nd"/>
</dbReference>
<dbReference type="GO" id="GO:0046688">
    <property type="term" value="P:response to copper ion"/>
    <property type="evidence" value="ECO:0007669"/>
    <property type="project" value="EnsemblFungi"/>
</dbReference>
<evidence type="ECO:0000256" key="4">
    <source>
        <dbReference type="ARBA" id="ARBA00022475"/>
    </source>
</evidence>
<evidence type="ECO:0000256" key="9">
    <source>
        <dbReference type="ARBA" id="ARBA00022737"/>
    </source>
</evidence>
<keyword evidence="14" id="KW-0406">Ion transport</keyword>
<keyword evidence="16" id="KW-0325">Glycoprotein</keyword>
<evidence type="ECO:0000256" key="12">
    <source>
        <dbReference type="ARBA" id="ARBA00023004"/>
    </source>
</evidence>
<dbReference type="OrthoDB" id="2121828at2759"/>
<dbReference type="OMA" id="ILHVGTH"/>
<keyword evidence="9" id="KW-0677">Repeat</keyword>
<evidence type="ECO:0000313" key="23">
    <source>
        <dbReference type="Proteomes" id="UP000000591"/>
    </source>
</evidence>
<accession>Q759Z1</accession>
<keyword evidence="5" id="KW-0410">Iron transport</keyword>
<keyword evidence="6 17" id="KW-0812">Transmembrane</keyword>
<dbReference type="FunFam" id="2.60.40.420:FF:000024">
    <property type="entry name" value="FET5p Multicopper oxidase"/>
    <property type="match status" value="1"/>
</dbReference>
<dbReference type="PANTHER" id="PTHR11709">
    <property type="entry name" value="MULTI-COPPER OXIDASE"/>
    <property type="match status" value="1"/>
</dbReference>
<evidence type="ECO:0000256" key="2">
    <source>
        <dbReference type="ARBA" id="ARBA00004162"/>
    </source>
</evidence>
<feature type="domain" description="Plastocyanin-like" evidence="21">
    <location>
        <begin position="31"/>
        <end position="146"/>
    </location>
</feature>
<comment type="similarity">
    <text evidence="3">Belongs to the multicopper oxidase family.</text>
</comment>
<dbReference type="STRING" id="284811.Q759Z1"/>
<evidence type="ECO:0000256" key="15">
    <source>
        <dbReference type="ARBA" id="ARBA00023136"/>
    </source>
</evidence>
<proteinExistence type="inferred from homology"/>
<evidence type="ECO:0000256" key="16">
    <source>
        <dbReference type="ARBA" id="ARBA00023180"/>
    </source>
</evidence>
<sequence>MKGLLSSVVLLAAAWTHVSAEEHVFHWKTGMGKANPDTLKERPVITCNGEYPWPAVRVKQGDKVSVLLENGFEKWNTSLHFHGMFQNGTNQMDGPEMVTQCPIPPGGSMWYNFTVEGNKGTFWYHSHTAGQFQDGMKGVFVIDEANSTFAYNFDKEMTLELSEWYHDVAVDKIPEFLHLYNPTGAEPIPQNLIINNTRNLTWKVEPDTTYLLRLVNTGGFVSQYFWIEDHEMEVVEVDGVYVEKNVTNMLYITSAQRYSVLVHTKNETSRNFAIMQKMDDTMLDVMPDDLQLNATSYMIYNDQLPNPEEHRVGELEFLDDIYLVPIDEHRVPMLEDATAKIEVTVDMDNLMDGRNYAFFNNITYTEPKVPTLMTVLSAGDKATNPLVYGTNTNAHVLEHNDIVEIVINNKDTGRHPFHLHGHVFQVVARGPTAADQDDLDAADPIEYPGEDEGREYPMTRDTVYVNGKSYVVLRFKADNPGVWFFHCHLEWHMIQGLSLTIIEAPLEIQRTASQKLTDSTIGACQAAHVPHIGNAAAHTEDLLDLSGQNVQQKSIPEGFTPKGIVAMFFSCLAAVLGLITIAVYGLMDMKDAEGRVIEDLGVDPVVLSKGSLADEGSVSTSSDVKK</sequence>
<evidence type="ECO:0000256" key="14">
    <source>
        <dbReference type="ARBA" id="ARBA00023065"/>
    </source>
</evidence>
<evidence type="ECO:0000256" key="8">
    <source>
        <dbReference type="ARBA" id="ARBA00022729"/>
    </source>
</evidence>
<protein>
    <submittedName>
        <fullName evidence="22">ADR132Wp</fullName>
    </submittedName>
</protein>
<dbReference type="GO" id="GO:0033573">
    <property type="term" value="C:high-affinity iron permease complex"/>
    <property type="evidence" value="ECO:0000318"/>
    <property type="project" value="GO_Central"/>
</dbReference>